<dbReference type="OMA" id="VPLMMQK"/>
<reference evidence="4" key="1">
    <citation type="journal article" date="2014" name="BMC Genomics">
        <title>Characterizing the developmental transcriptome of the oriental fruit fly, Bactrocera dorsalis (Diptera: Tephritidae) through comparative genomic analysis with Drosophila melanogaster utilizing modENCODE datasets.</title>
        <authorList>
            <person name="Geib S.M."/>
            <person name="Calla B."/>
            <person name="Hall B."/>
            <person name="Hou S."/>
            <person name="Manoukis N.C."/>
        </authorList>
    </citation>
    <scope>NUCLEOTIDE SEQUENCE</scope>
    <source>
        <strain evidence="4">Punador</strain>
    </source>
</reference>
<evidence type="ECO:0000313" key="4">
    <source>
        <dbReference type="EMBL" id="JAC57130.1"/>
    </source>
</evidence>
<dbReference type="GO" id="GO:0006892">
    <property type="term" value="P:post-Golgi vesicle-mediated transport"/>
    <property type="evidence" value="ECO:0007669"/>
    <property type="project" value="TreeGrafter"/>
</dbReference>
<dbReference type="InterPro" id="IPR011057">
    <property type="entry name" value="Mss4-like_sf"/>
</dbReference>
<evidence type="ECO:0000313" key="6">
    <source>
        <dbReference type="RefSeq" id="XP_011199017.1"/>
    </source>
</evidence>
<evidence type="ECO:0000256" key="1">
    <source>
        <dbReference type="ARBA" id="ARBA00022448"/>
    </source>
</evidence>
<dbReference type="PROSITE" id="PS51796">
    <property type="entry name" value="MSS4"/>
    <property type="match status" value="1"/>
</dbReference>
<dbReference type="EMBL" id="GAKP01001822">
    <property type="protein sequence ID" value="JAC57130.1"/>
    <property type="molecule type" value="Transcribed_RNA"/>
</dbReference>
<proteinExistence type="predicted"/>
<keyword evidence="5" id="KW-1185">Reference proteome</keyword>
<evidence type="ECO:0000313" key="5">
    <source>
        <dbReference type="Proteomes" id="UP001652620"/>
    </source>
</evidence>
<dbReference type="GO" id="GO:0008270">
    <property type="term" value="F:zinc ion binding"/>
    <property type="evidence" value="ECO:0007669"/>
    <property type="project" value="TreeGrafter"/>
</dbReference>
<dbReference type="InterPro" id="IPR011323">
    <property type="entry name" value="Mss4/transl-control_tumour"/>
</dbReference>
<dbReference type="FunFam" id="2.170.150.10:FF:000005">
    <property type="entry name" value="Guanine nucleotide exchange factor MSS4"/>
    <property type="match status" value="1"/>
</dbReference>
<dbReference type="GO" id="GO:0005085">
    <property type="term" value="F:guanyl-nucleotide exchange factor activity"/>
    <property type="evidence" value="ECO:0007669"/>
    <property type="project" value="UniProtKB-KW"/>
</dbReference>
<dbReference type="GO" id="GO:0016020">
    <property type="term" value="C:membrane"/>
    <property type="evidence" value="ECO:0007669"/>
    <property type="project" value="TreeGrafter"/>
</dbReference>
<gene>
    <name evidence="4" type="primary">MSS4</name>
    <name evidence="6" type="synonym">LOC105223092</name>
</gene>
<evidence type="ECO:0000256" key="2">
    <source>
        <dbReference type="ARBA" id="ARBA00022658"/>
    </source>
</evidence>
<dbReference type="KEGG" id="bdr:105223092"/>
<dbReference type="GO" id="GO:0007264">
    <property type="term" value="P:small GTPase-mediated signal transduction"/>
    <property type="evidence" value="ECO:0007669"/>
    <property type="project" value="InterPro"/>
</dbReference>
<dbReference type="PANTHER" id="PTHR13276:SF0">
    <property type="entry name" value="GUANINE NUCLEOTIDE EXCHANGE FACTOR MSS4"/>
    <property type="match status" value="1"/>
</dbReference>
<dbReference type="RefSeq" id="XP_011199017.1">
    <property type="nucleotide sequence ID" value="XM_011200715.3"/>
</dbReference>
<keyword evidence="3" id="KW-0653">Protein transport</keyword>
<dbReference type="Pfam" id="PF04421">
    <property type="entry name" value="Mss4"/>
    <property type="match status" value="1"/>
</dbReference>
<evidence type="ECO:0000256" key="3">
    <source>
        <dbReference type="ARBA" id="ARBA00022927"/>
    </source>
</evidence>
<name>A0A034WSG6_BACDO</name>
<accession>A0A034WSG6</accession>
<reference evidence="6" key="2">
    <citation type="submission" date="2022-04" db="UniProtKB">
        <authorList>
            <consortium name="RefSeq"/>
        </authorList>
    </citation>
    <scope>IDENTIFICATION</scope>
    <source>
        <strain evidence="6">Punador</strain>
    </source>
</reference>
<keyword evidence="2" id="KW-0344">Guanine-nucleotide releasing factor</keyword>
<dbReference type="Proteomes" id="UP001652620">
    <property type="component" value="Chromosome 1"/>
</dbReference>
<dbReference type="SUPFAM" id="SSF51316">
    <property type="entry name" value="Mss4-like"/>
    <property type="match status" value="1"/>
</dbReference>
<dbReference type="OrthoDB" id="30840at2759"/>
<dbReference type="GO" id="GO:0005829">
    <property type="term" value="C:cytosol"/>
    <property type="evidence" value="ECO:0007669"/>
    <property type="project" value="TreeGrafter"/>
</dbReference>
<keyword evidence="1" id="KW-0813">Transport</keyword>
<dbReference type="Gene3D" id="2.170.150.10">
    <property type="entry name" value="Metal Binding Protein, Guanine Nucleotide Exchange Factor, Chain A"/>
    <property type="match status" value="1"/>
</dbReference>
<dbReference type="InterPro" id="IPR007515">
    <property type="entry name" value="Mss4"/>
</dbReference>
<dbReference type="GO" id="GO:0015031">
    <property type="term" value="P:protein transport"/>
    <property type="evidence" value="ECO:0007669"/>
    <property type="project" value="UniProtKB-KW"/>
</dbReference>
<protein>
    <submittedName>
        <fullName evidence="6">Guanine nucleotide exchange factor MSS4 homolog</fullName>
    </submittedName>
    <submittedName>
        <fullName evidence="4">Guanine nucleotide exchange factor MSS4-like protein</fullName>
    </submittedName>
</protein>
<dbReference type="AlphaFoldDB" id="A0A034WSG6"/>
<dbReference type="PANTHER" id="PTHR13276">
    <property type="entry name" value="GUANINE NUCLEOTIDE EXCHANGE FACTOR MSS4"/>
    <property type="match status" value="1"/>
</dbReference>
<organism evidence="4">
    <name type="scientific">Bactrocera dorsalis</name>
    <name type="common">Oriental fruit fly</name>
    <name type="synonym">Dacus dorsalis</name>
    <dbReference type="NCBI Taxonomy" id="27457"/>
    <lineage>
        <taxon>Eukaryota</taxon>
        <taxon>Metazoa</taxon>
        <taxon>Ecdysozoa</taxon>
        <taxon>Arthropoda</taxon>
        <taxon>Hexapoda</taxon>
        <taxon>Insecta</taxon>
        <taxon>Pterygota</taxon>
        <taxon>Neoptera</taxon>
        <taxon>Endopterygota</taxon>
        <taxon>Diptera</taxon>
        <taxon>Brachycera</taxon>
        <taxon>Muscomorpha</taxon>
        <taxon>Tephritoidea</taxon>
        <taxon>Tephritidae</taxon>
        <taxon>Bactrocera</taxon>
        <taxon>Bactrocera</taxon>
    </lineage>
</organism>
<sequence length="138" mass="16193">MTDEAQIPEQILNNKNKHSVRCNYCYSLILKPQFGEYVEHEFEMPLMQQKHRKDTEIIETEVLKNFWCIDDIFTFENIGFSNTVDNRKFLICADCEMGPVGYHEIANKKCYIALKRVRHGSEPDAVMEPVTDEEENDV</sequence>